<proteinExistence type="predicted"/>
<dbReference type="Proteomes" id="UP000027138">
    <property type="component" value="Unassembled WGS sequence"/>
</dbReference>
<reference evidence="1 2" key="1">
    <citation type="journal article" date="2014" name="PLoS ONE">
        <title>Global Analysis of Gene Expression Profiles in Physic Nut (Jatropha curcas L.) Seedlings Exposed to Salt Stress.</title>
        <authorList>
            <person name="Zhang L."/>
            <person name="Zhang C."/>
            <person name="Wu P."/>
            <person name="Chen Y."/>
            <person name="Li M."/>
            <person name="Jiang H."/>
            <person name="Wu G."/>
        </authorList>
    </citation>
    <scope>NUCLEOTIDE SEQUENCE [LARGE SCALE GENOMIC DNA]</scope>
    <source>
        <strain evidence="2">cv. GZQX0401</strain>
        <tissue evidence="1">Young leaves</tissue>
    </source>
</reference>
<dbReference type="AlphaFoldDB" id="A0A067KDC3"/>
<sequence>MSGSIVFSRLSSPLRNISLKSNAFKASLAKISPLKSGSQANIRASVKRIYQTSRLPVELSCLVSMVPLHSTVASARLRSLLPIESQKWGLVPQATEDIALSGQELYDAKYCSTNLLAAMPFHN</sequence>
<gene>
    <name evidence="1" type="ORF">JCGZ_07772</name>
</gene>
<keyword evidence="2" id="KW-1185">Reference proteome</keyword>
<dbReference type="OrthoDB" id="669248at2759"/>
<evidence type="ECO:0000313" key="1">
    <source>
        <dbReference type="EMBL" id="KDP34201.1"/>
    </source>
</evidence>
<evidence type="ECO:0000313" key="2">
    <source>
        <dbReference type="Proteomes" id="UP000027138"/>
    </source>
</evidence>
<organism evidence="1 2">
    <name type="scientific">Jatropha curcas</name>
    <name type="common">Barbados nut</name>
    <dbReference type="NCBI Taxonomy" id="180498"/>
    <lineage>
        <taxon>Eukaryota</taxon>
        <taxon>Viridiplantae</taxon>
        <taxon>Streptophyta</taxon>
        <taxon>Embryophyta</taxon>
        <taxon>Tracheophyta</taxon>
        <taxon>Spermatophyta</taxon>
        <taxon>Magnoliopsida</taxon>
        <taxon>eudicotyledons</taxon>
        <taxon>Gunneridae</taxon>
        <taxon>Pentapetalae</taxon>
        <taxon>rosids</taxon>
        <taxon>fabids</taxon>
        <taxon>Malpighiales</taxon>
        <taxon>Euphorbiaceae</taxon>
        <taxon>Crotonoideae</taxon>
        <taxon>Jatropheae</taxon>
        <taxon>Jatropha</taxon>
    </lineage>
</organism>
<name>A0A067KDC3_JATCU</name>
<dbReference type="InterPro" id="IPR043459">
    <property type="entry name" value="NFD6/NOXY2-like"/>
</dbReference>
<protein>
    <submittedName>
        <fullName evidence="1">Uncharacterized protein</fullName>
    </submittedName>
</protein>
<accession>A0A067KDC3</accession>
<dbReference type="PANTHER" id="PTHR33156">
    <property type="entry name" value="OS02G0230000 PROTEIN"/>
    <property type="match status" value="1"/>
</dbReference>
<dbReference type="EMBL" id="KK914539">
    <property type="protein sequence ID" value="KDP34201.1"/>
    <property type="molecule type" value="Genomic_DNA"/>
</dbReference>
<dbReference type="PANTHER" id="PTHR33156:SF43">
    <property type="entry name" value="OS02G0273900 PROTEIN"/>
    <property type="match status" value="1"/>
</dbReference>